<feature type="region of interest" description="Disordered" evidence="2">
    <location>
        <begin position="848"/>
        <end position="867"/>
    </location>
</feature>
<feature type="compositionally biased region" description="Polar residues" evidence="2">
    <location>
        <begin position="425"/>
        <end position="436"/>
    </location>
</feature>
<gene>
    <name evidence="3" type="ORF">I302_06921</name>
</gene>
<keyword evidence="1" id="KW-0175">Coiled coil</keyword>
<dbReference type="VEuPathDB" id="FungiDB:I302_06921"/>
<feature type="compositionally biased region" description="Acidic residues" evidence="2">
    <location>
        <begin position="280"/>
        <end position="300"/>
    </location>
</feature>
<organism evidence="3">
    <name type="scientific">Kwoniella bestiolae CBS 10118</name>
    <dbReference type="NCBI Taxonomy" id="1296100"/>
    <lineage>
        <taxon>Eukaryota</taxon>
        <taxon>Fungi</taxon>
        <taxon>Dikarya</taxon>
        <taxon>Basidiomycota</taxon>
        <taxon>Agaricomycotina</taxon>
        <taxon>Tremellomycetes</taxon>
        <taxon>Tremellales</taxon>
        <taxon>Cryptococcaceae</taxon>
        <taxon>Kwoniella</taxon>
    </lineage>
</organism>
<evidence type="ECO:0000256" key="2">
    <source>
        <dbReference type="SAM" id="MobiDB-lite"/>
    </source>
</evidence>
<feature type="compositionally biased region" description="Low complexity" evidence="2">
    <location>
        <begin position="848"/>
        <end position="859"/>
    </location>
</feature>
<dbReference type="AlphaFoldDB" id="A0A1B9FYU7"/>
<evidence type="ECO:0000313" key="3">
    <source>
        <dbReference type="EMBL" id="OCF23935.1"/>
    </source>
</evidence>
<accession>A0A1B9FYU7</accession>
<dbReference type="OrthoDB" id="2564326at2759"/>
<name>A0A1B9FYU7_9TREE</name>
<feature type="compositionally biased region" description="Basic residues" evidence="2">
    <location>
        <begin position="245"/>
        <end position="260"/>
    </location>
</feature>
<feature type="coiled-coil region" evidence="1">
    <location>
        <begin position="789"/>
        <end position="816"/>
    </location>
</feature>
<evidence type="ECO:0000256" key="1">
    <source>
        <dbReference type="SAM" id="Coils"/>
    </source>
</evidence>
<protein>
    <submittedName>
        <fullName evidence="3">Uncharacterized protein</fullName>
    </submittedName>
</protein>
<feature type="region of interest" description="Disordered" evidence="2">
    <location>
        <begin position="236"/>
        <end position="308"/>
    </location>
</feature>
<dbReference type="EMBL" id="KI894023">
    <property type="protein sequence ID" value="OCF23935.1"/>
    <property type="molecule type" value="Genomic_DNA"/>
</dbReference>
<sequence>MAPSGLVISKLGIQATASDDVVRGLMCLKASISIFVLPSPRRFHTDHLVQISLPKDAEGRPGARWALFSSTPPKLLSTPTIYPLPLPLPATRTPQLRKASRLLTLPQPSMYPPSPPSTLGGRPYIDISSTTGKVYIVVDPVSSRRGSINHRSSSSGSGSSQSAGRKEWLICMDFEISLEKGMEEGISKVLLPIPKCLDNTIRFQILSPATPSSSTSSINQEVNILTDPKMLPLPVNAFPSPISKPRSRTLNRRTKGKGKIKATVGEEGWEDGEILGPDDVPSESDEDTEISEDEQTDNEDGGGSWLEGRFPSTDILRLEWSFNSPPSSDIPSLQISPIFNKHGSSISIAYLAQIPNNDDPTQLEIDVPDGWGWSEFSIQEEGLSNWRCVDGGWGGQTNDPDNTIDQTQEYEDSFATVKARRNRLPSTSSIESSDGNANFFPPTVRSTSSSSASLMRQTFPSLNGSDKMEDFSFELSSIEQQKLPTPKSLKKSPLQMLLNSTSSSTQSKWDEPRCGRSFNLYFKEEGDRTITVHGTLVPVDKMLLVSASFPVKIPFIQIDHSESTQCQVECPSALYGSATLQSSDTELVDISLGGTFNWIGSDGKPIERTDGTIKGDVKVQVRRSPWGVVTALMSFPFSSKSDEAGFLVRHADKIRLISATVDGVDAPRAMYEAGGVSQIRIGQRDRRSTGRNVEVEWEMILGPKGEIGLPEFVNSEGEMRVELIGQEWIPYLKSVSSNLKSLSPTLYVHPLSSPTTPRLSIPSPATTTSRRGTLLSFSTLMNLFLLWLLLSMGQQLQRIKNEVEFVRDEYRDLRLYGYPSGEHTAPVGISTTTTTVVTSTSISTSTVTSHVPTFSSSSSGQATEDTTKQKGLVVVERAGGYGLSRVVSRSLRGWEGVLGHPT</sequence>
<reference evidence="3" key="1">
    <citation type="submission" date="2013-07" db="EMBL/GenBank/DDBJ databases">
        <title>The Genome Sequence of Cryptococcus bestiolae CBS10118.</title>
        <authorList>
            <consortium name="The Broad Institute Genome Sequencing Platform"/>
            <person name="Cuomo C."/>
            <person name="Litvintseva A."/>
            <person name="Chen Y."/>
            <person name="Heitman J."/>
            <person name="Sun S."/>
            <person name="Springer D."/>
            <person name="Dromer F."/>
            <person name="Young S.K."/>
            <person name="Zeng Q."/>
            <person name="Gargeya S."/>
            <person name="Fitzgerald M."/>
            <person name="Abouelleil A."/>
            <person name="Alvarado L."/>
            <person name="Berlin A.M."/>
            <person name="Chapman S.B."/>
            <person name="Dewar J."/>
            <person name="Goldberg J."/>
            <person name="Griggs A."/>
            <person name="Gujja S."/>
            <person name="Hansen M."/>
            <person name="Howarth C."/>
            <person name="Imamovic A."/>
            <person name="Larimer J."/>
            <person name="McCowan C."/>
            <person name="Murphy C."/>
            <person name="Pearson M."/>
            <person name="Priest M."/>
            <person name="Roberts A."/>
            <person name="Saif S."/>
            <person name="Shea T."/>
            <person name="Sykes S."/>
            <person name="Wortman J."/>
            <person name="Nusbaum C."/>
            <person name="Birren B."/>
        </authorList>
    </citation>
    <scope>NUCLEOTIDE SEQUENCE [LARGE SCALE GENOMIC DNA]</scope>
    <source>
        <strain evidence="3">CBS 10118</strain>
    </source>
</reference>
<reference evidence="3" key="2">
    <citation type="submission" date="2014-01" db="EMBL/GenBank/DDBJ databases">
        <title>Evolution of pathogenesis and genome organization in the Tremellales.</title>
        <authorList>
            <person name="Cuomo C."/>
            <person name="Litvintseva A."/>
            <person name="Heitman J."/>
            <person name="Chen Y."/>
            <person name="Sun S."/>
            <person name="Springer D."/>
            <person name="Dromer F."/>
            <person name="Young S."/>
            <person name="Zeng Q."/>
            <person name="Chapman S."/>
            <person name="Gujja S."/>
            <person name="Saif S."/>
            <person name="Birren B."/>
        </authorList>
    </citation>
    <scope>NUCLEOTIDE SEQUENCE</scope>
    <source>
        <strain evidence="3">CBS 10118</strain>
    </source>
</reference>
<feature type="region of interest" description="Disordered" evidence="2">
    <location>
        <begin position="425"/>
        <end position="447"/>
    </location>
</feature>
<proteinExistence type="predicted"/>